<name>A0ABV0NQC5_9TELE</name>
<evidence type="ECO:0000313" key="2">
    <source>
        <dbReference type="EMBL" id="MEQ2173597.1"/>
    </source>
</evidence>
<dbReference type="Proteomes" id="UP001476798">
    <property type="component" value="Unassembled WGS sequence"/>
</dbReference>
<dbReference type="InterPro" id="IPR013112">
    <property type="entry name" value="FAD-bd_8"/>
</dbReference>
<feature type="non-terminal residue" evidence="2">
    <location>
        <position position="1"/>
    </location>
</feature>
<feature type="domain" description="FAD-binding 8" evidence="1">
    <location>
        <begin position="16"/>
        <end position="41"/>
    </location>
</feature>
<dbReference type="Pfam" id="PF08022">
    <property type="entry name" value="FAD_binding_8"/>
    <property type="match status" value="1"/>
</dbReference>
<evidence type="ECO:0000259" key="1">
    <source>
        <dbReference type="Pfam" id="PF08022"/>
    </source>
</evidence>
<comment type="caution">
    <text evidence="2">The sequence shown here is derived from an EMBL/GenBank/DDBJ whole genome shotgun (WGS) entry which is preliminary data.</text>
</comment>
<accession>A0ABV0NQC5</accession>
<proteinExistence type="predicted"/>
<protein>
    <recommendedName>
        <fullName evidence="1">FAD-binding 8 domain-containing protein</fullName>
    </recommendedName>
</protein>
<gene>
    <name evidence="2" type="ORF">GOODEAATRI_033639</name>
</gene>
<dbReference type="EMBL" id="JAHRIO010047206">
    <property type="protein sequence ID" value="MEQ2173597.1"/>
    <property type="molecule type" value="Genomic_DNA"/>
</dbReference>
<organism evidence="2 3">
    <name type="scientific">Goodea atripinnis</name>
    <dbReference type="NCBI Taxonomy" id="208336"/>
    <lineage>
        <taxon>Eukaryota</taxon>
        <taxon>Metazoa</taxon>
        <taxon>Chordata</taxon>
        <taxon>Craniata</taxon>
        <taxon>Vertebrata</taxon>
        <taxon>Euteleostomi</taxon>
        <taxon>Actinopterygii</taxon>
        <taxon>Neopterygii</taxon>
        <taxon>Teleostei</taxon>
        <taxon>Neoteleostei</taxon>
        <taxon>Acanthomorphata</taxon>
        <taxon>Ovalentaria</taxon>
        <taxon>Atherinomorphae</taxon>
        <taxon>Cyprinodontiformes</taxon>
        <taxon>Goodeidae</taxon>
        <taxon>Goodea</taxon>
    </lineage>
</organism>
<keyword evidence="3" id="KW-1185">Reference proteome</keyword>
<evidence type="ECO:0000313" key="3">
    <source>
        <dbReference type="Proteomes" id="UP001476798"/>
    </source>
</evidence>
<sequence>FTFNLFPHPVMSLYFSQYIVLNCPSVSSFENHPFTLTKVRPPNPDAFLTRD</sequence>
<reference evidence="2 3" key="1">
    <citation type="submission" date="2021-06" db="EMBL/GenBank/DDBJ databases">
        <authorList>
            <person name="Palmer J.M."/>
        </authorList>
    </citation>
    <scope>NUCLEOTIDE SEQUENCE [LARGE SCALE GENOMIC DNA]</scope>
    <source>
        <strain evidence="2 3">GA_2019</strain>
        <tissue evidence="2">Muscle</tissue>
    </source>
</reference>